<comment type="subunit">
    <text evidence="2">Homodimer.</text>
</comment>
<accession>A0A9D1TQR0</accession>
<dbReference type="Proteomes" id="UP000823990">
    <property type="component" value="Unassembled WGS sequence"/>
</dbReference>
<dbReference type="EC" id="2.5.1.-" evidence="2"/>
<organism evidence="3 4">
    <name type="scientific">Candidatus Protoclostridium stercorigallinarum</name>
    <dbReference type="NCBI Taxonomy" id="2838741"/>
    <lineage>
        <taxon>Bacteria</taxon>
        <taxon>Bacillati</taxon>
        <taxon>Bacillota</taxon>
        <taxon>Clostridia</taxon>
        <taxon>Candidatus Protoclostridium</taxon>
    </lineage>
</organism>
<dbReference type="PANTHER" id="PTHR10291">
    <property type="entry name" value="DEHYDRODOLICHYL DIPHOSPHATE SYNTHASE FAMILY MEMBER"/>
    <property type="match status" value="1"/>
</dbReference>
<evidence type="ECO:0000313" key="4">
    <source>
        <dbReference type="Proteomes" id="UP000823990"/>
    </source>
</evidence>
<dbReference type="InterPro" id="IPR018520">
    <property type="entry name" value="UPP_synth-like_CS"/>
</dbReference>
<feature type="binding site" evidence="2">
    <location>
        <position position="2"/>
    </location>
    <ligand>
        <name>Mg(2+)</name>
        <dbReference type="ChEBI" id="CHEBI:18420"/>
    </ligand>
</feature>
<feature type="binding site" evidence="2">
    <location>
        <position position="19"/>
    </location>
    <ligand>
        <name>substrate</name>
    </ligand>
</feature>
<reference evidence="3" key="2">
    <citation type="submission" date="2021-04" db="EMBL/GenBank/DDBJ databases">
        <authorList>
            <person name="Gilroy R."/>
        </authorList>
    </citation>
    <scope>NUCLEOTIDE SEQUENCE</scope>
    <source>
        <strain evidence="3">12435</strain>
    </source>
</reference>
<keyword evidence="1 2" id="KW-0808">Transferase</keyword>
<protein>
    <recommendedName>
        <fullName evidence="2">Isoprenyl transferase</fullName>
        <ecNumber evidence="2">2.5.1.-</ecNumber>
    </recommendedName>
</protein>
<keyword evidence="2" id="KW-0460">Magnesium</keyword>
<dbReference type="GO" id="GO:0016094">
    <property type="term" value="P:polyprenol biosynthetic process"/>
    <property type="evidence" value="ECO:0007669"/>
    <property type="project" value="TreeGrafter"/>
</dbReference>
<feature type="binding site" evidence="2">
    <location>
        <position position="7"/>
    </location>
    <ligand>
        <name>substrate</name>
    </ligand>
</feature>
<evidence type="ECO:0000313" key="3">
    <source>
        <dbReference type="EMBL" id="HIW02045.1"/>
    </source>
</evidence>
<feature type="binding site" evidence="2">
    <location>
        <position position="53"/>
    </location>
    <ligand>
        <name>substrate</name>
    </ligand>
</feature>
<gene>
    <name evidence="3" type="primary">uppS</name>
    <name evidence="3" type="ORF">H9892_01755</name>
</gene>
<comment type="similarity">
    <text evidence="2">Belongs to the UPP synthase family.</text>
</comment>
<name>A0A9D1TQR0_9FIRM</name>
<comment type="cofactor">
    <cofactor evidence="2">
        <name>Mg(2+)</name>
        <dbReference type="ChEBI" id="CHEBI:18420"/>
    </cofactor>
    <text evidence="2">Binds 2 magnesium ions per subunit.</text>
</comment>
<proteinExistence type="inferred from homology"/>
<comment type="caution">
    <text evidence="3">The sequence shown here is derived from an EMBL/GenBank/DDBJ whole genome shotgun (WGS) entry which is preliminary data.</text>
</comment>
<dbReference type="InterPro" id="IPR001441">
    <property type="entry name" value="UPP_synth-like"/>
</dbReference>
<feature type="binding site" evidence="2">
    <location>
        <position position="182"/>
    </location>
    <ligand>
        <name>Mg(2+)</name>
        <dbReference type="ChEBI" id="CHEBI:18420"/>
    </ligand>
</feature>
<feature type="binding site" evidence="2">
    <location>
        <begin position="169"/>
        <end position="171"/>
    </location>
    <ligand>
        <name>substrate</name>
    </ligand>
</feature>
<feature type="binding site" evidence="2">
    <location>
        <position position="15"/>
    </location>
    <ligand>
        <name>substrate</name>
    </ligand>
</feature>
<feature type="binding site" evidence="2">
    <location>
        <begin position="3"/>
        <end position="6"/>
    </location>
    <ligand>
        <name>substrate</name>
    </ligand>
</feature>
<dbReference type="PANTHER" id="PTHR10291:SF0">
    <property type="entry name" value="DEHYDRODOLICHYL DIPHOSPHATE SYNTHASE 2"/>
    <property type="match status" value="1"/>
</dbReference>
<dbReference type="CDD" id="cd00475">
    <property type="entry name" value="Cis_IPPS"/>
    <property type="match status" value="1"/>
</dbReference>
<evidence type="ECO:0000256" key="1">
    <source>
        <dbReference type="ARBA" id="ARBA00022679"/>
    </source>
</evidence>
<evidence type="ECO:0000256" key="2">
    <source>
        <dbReference type="HAMAP-Rule" id="MF_01139"/>
    </source>
</evidence>
<dbReference type="HAMAP" id="MF_01139">
    <property type="entry name" value="ISPT"/>
    <property type="match status" value="1"/>
</dbReference>
<dbReference type="InterPro" id="IPR036424">
    <property type="entry name" value="UPP_synth-like_sf"/>
</dbReference>
<dbReference type="EMBL" id="DXHS01000030">
    <property type="protein sequence ID" value="HIW02045.1"/>
    <property type="molecule type" value="Genomic_DNA"/>
</dbReference>
<dbReference type="AlphaFoldDB" id="A0A9D1TQR0"/>
<feature type="active site" evidence="2">
    <location>
        <position position="2"/>
    </location>
</feature>
<dbReference type="SUPFAM" id="SSF64005">
    <property type="entry name" value="Undecaprenyl diphosphate synthase"/>
    <property type="match status" value="1"/>
</dbReference>
<feature type="binding site" evidence="2">
    <location>
        <position position="163"/>
    </location>
    <ligand>
        <name>substrate</name>
    </ligand>
</feature>
<dbReference type="Gene3D" id="3.40.1180.10">
    <property type="entry name" value="Decaprenyl diphosphate synthase-like"/>
    <property type="match status" value="1"/>
</dbReference>
<dbReference type="PROSITE" id="PS01066">
    <property type="entry name" value="UPP_SYNTHASE"/>
    <property type="match status" value="1"/>
</dbReference>
<keyword evidence="2" id="KW-0479">Metal-binding</keyword>
<dbReference type="GO" id="GO:0000287">
    <property type="term" value="F:magnesium ion binding"/>
    <property type="evidence" value="ECO:0007669"/>
    <property type="project" value="UniProtKB-UniRule"/>
</dbReference>
<feature type="binding site" evidence="2">
    <location>
        <position position="51"/>
    </location>
    <ligand>
        <name>substrate</name>
    </ligand>
</feature>
<sequence length="221" mass="24830">MDGNGRWAKKRLLPRKFGHREGVKTIDRIADCVFERGIKYLTLFAFSTENWKRPADEVSGLLSLFAGYLRRKVPKMVKNGVVLRVIGSARGLDEKTRKLIDDAYEKTKNGTRGVLTVCFDYGGRADIVAAVNKCVESGTLVSEETFPGFLQTAGLPDPDIVVRTGGEKRISNFLLYQMAYSELYFSDTLWPDLTEKDLDGILSVYARTDRRFGGVDEDDNI</sequence>
<feature type="binding site" evidence="2">
    <location>
        <begin position="47"/>
        <end position="49"/>
    </location>
    <ligand>
        <name>substrate</name>
    </ligand>
</feature>
<dbReference type="GO" id="GO:0045547">
    <property type="term" value="F:ditrans,polycis-polyprenyl diphosphate synthase [(2E,6E)-farnesyl diphosphate specific] activity"/>
    <property type="evidence" value="ECO:0007669"/>
    <property type="project" value="TreeGrafter"/>
</dbReference>
<dbReference type="NCBIfam" id="TIGR00055">
    <property type="entry name" value="uppS"/>
    <property type="match status" value="1"/>
</dbReference>
<dbReference type="Pfam" id="PF01255">
    <property type="entry name" value="Prenyltransf"/>
    <property type="match status" value="1"/>
</dbReference>
<comment type="function">
    <text evidence="2">Catalyzes the condensation of isopentenyl diphosphate (IPP) with allylic pyrophosphates generating different type of terpenoids.</text>
</comment>
<feature type="active site" description="Proton acceptor" evidence="2">
    <location>
        <position position="50"/>
    </location>
</feature>
<reference evidence="3" key="1">
    <citation type="journal article" date="2021" name="PeerJ">
        <title>Extensive microbial diversity within the chicken gut microbiome revealed by metagenomics and culture.</title>
        <authorList>
            <person name="Gilroy R."/>
            <person name="Ravi A."/>
            <person name="Getino M."/>
            <person name="Pursley I."/>
            <person name="Horton D.L."/>
            <person name="Alikhan N.F."/>
            <person name="Baker D."/>
            <person name="Gharbi K."/>
            <person name="Hall N."/>
            <person name="Watson M."/>
            <person name="Adriaenssens E.M."/>
            <person name="Foster-Nyarko E."/>
            <person name="Jarju S."/>
            <person name="Secka A."/>
            <person name="Antonio M."/>
            <person name="Oren A."/>
            <person name="Chaudhuri R.R."/>
            <person name="La Ragione R."/>
            <person name="Hildebrand F."/>
            <person name="Pallen M.J."/>
        </authorList>
    </citation>
    <scope>NUCLEOTIDE SEQUENCE</scope>
    <source>
        <strain evidence="3">12435</strain>
    </source>
</reference>